<dbReference type="InterPro" id="IPR050109">
    <property type="entry name" value="HTH-type_TetR-like_transc_reg"/>
</dbReference>
<evidence type="ECO:0000313" key="7">
    <source>
        <dbReference type="Proteomes" id="UP000324678"/>
    </source>
</evidence>
<dbReference type="InterPro" id="IPR025996">
    <property type="entry name" value="MT1864/Rv1816-like_C"/>
</dbReference>
<evidence type="ECO:0000313" key="6">
    <source>
        <dbReference type="EMBL" id="QEO16113.1"/>
    </source>
</evidence>
<accession>A0A5C1YJC4</accession>
<name>A0A5C1YJC4_9MICO</name>
<evidence type="ECO:0000256" key="1">
    <source>
        <dbReference type="ARBA" id="ARBA00023015"/>
    </source>
</evidence>
<dbReference type="AlphaFoldDB" id="A0A5C1YJC4"/>
<evidence type="ECO:0000256" key="3">
    <source>
        <dbReference type="ARBA" id="ARBA00023163"/>
    </source>
</evidence>
<dbReference type="PANTHER" id="PTHR30055:SF234">
    <property type="entry name" value="HTH-TYPE TRANSCRIPTIONAL REGULATOR BETI"/>
    <property type="match status" value="1"/>
</dbReference>
<gene>
    <name evidence="6" type="ORF">FLP10_06675</name>
</gene>
<dbReference type="GO" id="GO:0003700">
    <property type="term" value="F:DNA-binding transcription factor activity"/>
    <property type="evidence" value="ECO:0007669"/>
    <property type="project" value="TreeGrafter"/>
</dbReference>
<dbReference type="OrthoDB" id="4641396at2"/>
<feature type="domain" description="HTH tetR-type" evidence="4">
    <location>
        <begin position="13"/>
        <end position="58"/>
    </location>
</feature>
<dbReference type="EMBL" id="CP043505">
    <property type="protein sequence ID" value="QEO16113.1"/>
    <property type="molecule type" value="Genomic_DNA"/>
</dbReference>
<dbReference type="InterPro" id="IPR036271">
    <property type="entry name" value="Tet_transcr_reg_TetR-rel_C_sf"/>
</dbReference>
<dbReference type="Proteomes" id="UP000324678">
    <property type="component" value="Chromosome"/>
</dbReference>
<reference evidence="6 7" key="1">
    <citation type="submission" date="2019-09" db="EMBL/GenBank/DDBJ databases">
        <title>Genome sequencing of strain KACC 19306.</title>
        <authorList>
            <person name="Heo J."/>
            <person name="Kim S.-J."/>
            <person name="Kim J.-S."/>
            <person name="Hong S.-B."/>
            <person name="Kwon S.-W."/>
        </authorList>
    </citation>
    <scope>NUCLEOTIDE SEQUENCE [LARGE SCALE GENOMIC DNA]</scope>
    <source>
        <strain evidence="6 7">KACC 19306</strain>
    </source>
</reference>
<sequence>MQELRSERSRRVVEAARSIAEEEGWPAVTIRRLAEAIGYSQPVLYSDFPGGRDEIVGAVIIDGSRRLTAAIAAAAERAPADGRLRSLVEAYLEFARRNPAVSEAMSSMSSTVAFASDDTPAELRAAFALLHGAVSGRDDRARSVRAEVLWGTLHGLSRLEASQRLDPALDVDRVDAVVALFGPG</sequence>
<dbReference type="GO" id="GO:0000976">
    <property type="term" value="F:transcription cis-regulatory region binding"/>
    <property type="evidence" value="ECO:0007669"/>
    <property type="project" value="TreeGrafter"/>
</dbReference>
<keyword evidence="3" id="KW-0804">Transcription</keyword>
<dbReference type="InterPro" id="IPR001647">
    <property type="entry name" value="HTH_TetR"/>
</dbReference>
<organism evidence="6 7">
    <name type="scientific">Agromyces intestinalis</name>
    <dbReference type="NCBI Taxonomy" id="2592652"/>
    <lineage>
        <taxon>Bacteria</taxon>
        <taxon>Bacillati</taxon>
        <taxon>Actinomycetota</taxon>
        <taxon>Actinomycetes</taxon>
        <taxon>Micrococcales</taxon>
        <taxon>Microbacteriaceae</taxon>
        <taxon>Agromyces</taxon>
    </lineage>
</organism>
<feature type="domain" description="HTH-type transcriptional regulator MT1864/Rv1816-like C-terminal" evidence="5">
    <location>
        <begin position="84"/>
        <end position="173"/>
    </location>
</feature>
<dbReference type="SUPFAM" id="SSF46689">
    <property type="entry name" value="Homeodomain-like"/>
    <property type="match status" value="1"/>
</dbReference>
<evidence type="ECO:0000259" key="4">
    <source>
        <dbReference type="Pfam" id="PF00440"/>
    </source>
</evidence>
<keyword evidence="2" id="KW-0238">DNA-binding</keyword>
<protein>
    <submittedName>
        <fullName evidence="6">TetR/AcrR family transcriptional regulator</fullName>
    </submittedName>
</protein>
<dbReference type="Gene3D" id="1.10.357.10">
    <property type="entry name" value="Tetracycline Repressor, domain 2"/>
    <property type="match status" value="1"/>
</dbReference>
<keyword evidence="7" id="KW-1185">Reference proteome</keyword>
<evidence type="ECO:0000256" key="2">
    <source>
        <dbReference type="ARBA" id="ARBA00023125"/>
    </source>
</evidence>
<dbReference type="InterPro" id="IPR009057">
    <property type="entry name" value="Homeodomain-like_sf"/>
</dbReference>
<dbReference type="Pfam" id="PF00440">
    <property type="entry name" value="TetR_N"/>
    <property type="match status" value="1"/>
</dbReference>
<dbReference type="Pfam" id="PF13305">
    <property type="entry name" value="TetR_C_33"/>
    <property type="match status" value="1"/>
</dbReference>
<keyword evidence="1" id="KW-0805">Transcription regulation</keyword>
<dbReference type="KEGG" id="ail:FLP10_06675"/>
<dbReference type="PANTHER" id="PTHR30055">
    <property type="entry name" value="HTH-TYPE TRANSCRIPTIONAL REGULATOR RUTR"/>
    <property type="match status" value="1"/>
</dbReference>
<proteinExistence type="predicted"/>
<evidence type="ECO:0000259" key="5">
    <source>
        <dbReference type="Pfam" id="PF13305"/>
    </source>
</evidence>
<dbReference type="SUPFAM" id="SSF48498">
    <property type="entry name" value="Tetracyclin repressor-like, C-terminal domain"/>
    <property type="match status" value="1"/>
</dbReference>